<dbReference type="EMBL" id="JADNRY010000010">
    <property type="protein sequence ID" value="KAF9075349.1"/>
    <property type="molecule type" value="Genomic_DNA"/>
</dbReference>
<evidence type="ECO:0000256" key="1">
    <source>
        <dbReference type="SAM" id="Phobius"/>
    </source>
</evidence>
<gene>
    <name evidence="2" type="ORF">BDP27DRAFT_1315922</name>
</gene>
<name>A0A9P5UDN0_9AGAR</name>
<feature type="transmembrane region" description="Helical" evidence="1">
    <location>
        <begin position="68"/>
        <end position="89"/>
    </location>
</feature>
<evidence type="ECO:0000313" key="3">
    <source>
        <dbReference type="Proteomes" id="UP000772434"/>
    </source>
</evidence>
<dbReference type="Proteomes" id="UP000772434">
    <property type="component" value="Unassembled WGS sequence"/>
</dbReference>
<dbReference type="OrthoDB" id="3039972at2759"/>
<evidence type="ECO:0000313" key="2">
    <source>
        <dbReference type="EMBL" id="KAF9075349.1"/>
    </source>
</evidence>
<feature type="transmembrane region" description="Helical" evidence="1">
    <location>
        <begin position="20"/>
        <end position="47"/>
    </location>
</feature>
<sequence length="110" mass="12536">MLILNDPRKYAVISLVDSNSGLFSIFNLVNVCLDTLMTLLIAGRVWWLSREIRRTRYNFKYISWYSRTLAVVTESGVIYPLFIIILLSFSAPNWSCLGTIVSVSDLEPSP</sequence>
<comment type="caution">
    <text evidence="2">The sequence shown here is derived from an EMBL/GenBank/DDBJ whole genome shotgun (WGS) entry which is preliminary data.</text>
</comment>
<keyword evidence="1" id="KW-0812">Transmembrane</keyword>
<proteinExistence type="predicted"/>
<keyword evidence="1" id="KW-1133">Transmembrane helix</keyword>
<keyword evidence="3" id="KW-1185">Reference proteome</keyword>
<keyword evidence="1" id="KW-0472">Membrane</keyword>
<accession>A0A9P5UDN0</accession>
<dbReference type="AlphaFoldDB" id="A0A9P5UDN0"/>
<organism evidence="2 3">
    <name type="scientific">Rhodocollybia butyracea</name>
    <dbReference type="NCBI Taxonomy" id="206335"/>
    <lineage>
        <taxon>Eukaryota</taxon>
        <taxon>Fungi</taxon>
        <taxon>Dikarya</taxon>
        <taxon>Basidiomycota</taxon>
        <taxon>Agaricomycotina</taxon>
        <taxon>Agaricomycetes</taxon>
        <taxon>Agaricomycetidae</taxon>
        <taxon>Agaricales</taxon>
        <taxon>Marasmiineae</taxon>
        <taxon>Omphalotaceae</taxon>
        <taxon>Rhodocollybia</taxon>
    </lineage>
</organism>
<protein>
    <submittedName>
        <fullName evidence="2">Uncharacterized protein</fullName>
    </submittedName>
</protein>
<reference evidence="2" key="1">
    <citation type="submission" date="2020-11" db="EMBL/GenBank/DDBJ databases">
        <authorList>
            <consortium name="DOE Joint Genome Institute"/>
            <person name="Ahrendt S."/>
            <person name="Riley R."/>
            <person name="Andreopoulos W."/>
            <person name="Labutti K."/>
            <person name="Pangilinan J."/>
            <person name="Ruiz-Duenas F.J."/>
            <person name="Barrasa J.M."/>
            <person name="Sanchez-Garcia M."/>
            <person name="Camarero S."/>
            <person name="Miyauchi S."/>
            <person name="Serrano A."/>
            <person name="Linde D."/>
            <person name="Babiker R."/>
            <person name="Drula E."/>
            <person name="Ayuso-Fernandez I."/>
            <person name="Pacheco R."/>
            <person name="Padilla G."/>
            <person name="Ferreira P."/>
            <person name="Barriuso J."/>
            <person name="Kellner H."/>
            <person name="Castanera R."/>
            <person name="Alfaro M."/>
            <person name="Ramirez L."/>
            <person name="Pisabarro A.G."/>
            <person name="Kuo A."/>
            <person name="Tritt A."/>
            <person name="Lipzen A."/>
            <person name="He G."/>
            <person name="Yan M."/>
            <person name="Ng V."/>
            <person name="Cullen D."/>
            <person name="Martin F."/>
            <person name="Rosso M.-N."/>
            <person name="Henrissat B."/>
            <person name="Hibbett D."/>
            <person name="Martinez A.T."/>
            <person name="Grigoriev I.V."/>
        </authorList>
    </citation>
    <scope>NUCLEOTIDE SEQUENCE</scope>
    <source>
        <strain evidence="2">AH 40177</strain>
    </source>
</reference>